<evidence type="ECO:0000313" key="2">
    <source>
        <dbReference type="WBParaSite" id="Csp11.Scaffold571.g4269.t1"/>
    </source>
</evidence>
<dbReference type="WBParaSite" id="Csp11.Scaffold571.g4269.t1">
    <property type="protein sequence ID" value="Csp11.Scaffold571.g4269.t1"/>
    <property type="gene ID" value="Csp11.Scaffold571.g4269"/>
</dbReference>
<dbReference type="Proteomes" id="UP000095282">
    <property type="component" value="Unplaced"/>
</dbReference>
<organism evidence="1 2">
    <name type="scientific">Caenorhabditis tropicalis</name>
    <dbReference type="NCBI Taxonomy" id="1561998"/>
    <lineage>
        <taxon>Eukaryota</taxon>
        <taxon>Metazoa</taxon>
        <taxon>Ecdysozoa</taxon>
        <taxon>Nematoda</taxon>
        <taxon>Chromadorea</taxon>
        <taxon>Rhabditida</taxon>
        <taxon>Rhabditina</taxon>
        <taxon>Rhabditomorpha</taxon>
        <taxon>Rhabditoidea</taxon>
        <taxon>Rhabditidae</taxon>
        <taxon>Peloderinae</taxon>
        <taxon>Caenorhabditis</taxon>
    </lineage>
</organism>
<protein>
    <submittedName>
        <fullName evidence="2">Uncharacterized protein</fullName>
    </submittedName>
</protein>
<evidence type="ECO:0000313" key="1">
    <source>
        <dbReference type="Proteomes" id="UP000095282"/>
    </source>
</evidence>
<sequence length="88" mass="10662">MVFLQTFCFKTQVSKFDSMLSQLVQNAFIINLQVIQIERKIERCRQSKDRNMFVTQFNYQSQCAVRYEQKKQKADREKRMEMILEQGL</sequence>
<name>A0A1I7TBC1_9PELO</name>
<accession>A0A1I7TBC1</accession>
<dbReference type="AlphaFoldDB" id="A0A1I7TBC1"/>
<reference evidence="2" key="1">
    <citation type="submission" date="2016-11" db="UniProtKB">
        <authorList>
            <consortium name="WormBaseParasite"/>
        </authorList>
    </citation>
    <scope>IDENTIFICATION</scope>
</reference>
<keyword evidence="1" id="KW-1185">Reference proteome</keyword>
<proteinExistence type="predicted"/>